<dbReference type="PANTHER" id="PTHR45913:SF5">
    <property type="entry name" value="GENERAL TRANSCRIPTION FACTOR II-I REPEAT DOMAIN-CONTAINING PROTEIN 2A-LIKE PROTEIN"/>
    <property type="match status" value="1"/>
</dbReference>
<reference evidence="1 2" key="1">
    <citation type="journal article" date="2020" name="Nature">
        <title>Six reference-quality genomes reveal evolution of bat adaptations.</title>
        <authorList>
            <person name="Jebb D."/>
            <person name="Huang Z."/>
            <person name="Pippel M."/>
            <person name="Hughes G.M."/>
            <person name="Lavrichenko K."/>
            <person name="Devanna P."/>
            <person name="Winkler S."/>
            <person name="Jermiin L.S."/>
            <person name="Skirmuntt E.C."/>
            <person name="Katzourakis A."/>
            <person name="Burkitt-Gray L."/>
            <person name="Ray D.A."/>
            <person name="Sullivan K.A.M."/>
            <person name="Roscito J.G."/>
            <person name="Kirilenko B.M."/>
            <person name="Davalos L.M."/>
            <person name="Corthals A.P."/>
            <person name="Power M.L."/>
            <person name="Jones G."/>
            <person name="Ransome R.D."/>
            <person name="Dechmann D.K.N."/>
            <person name="Locatelli A.G."/>
            <person name="Puechmaille S.J."/>
            <person name="Fedrigo O."/>
            <person name="Jarvis E.D."/>
            <person name="Hiller M."/>
            <person name="Vernes S.C."/>
            <person name="Myers E.W."/>
            <person name="Teeling E.C."/>
        </authorList>
    </citation>
    <scope>NUCLEOTIDE SEQUENCE [LARGE SCALE GENOMIC DNA]</scope>
    <source>
        <strain evidence="1">MMolMol1</strain>
        <tissue evidence="1">Muscle</tissue>
    </source>
</reference>
<organism evidence="1 2">
    <name type="scientific">Molossus molossus</name>
    <name type="common">Pallas' mastiff bat</name>
    <name type="synonym">Vespertilio molossus</name>
    <dbReference type="NCBI Taxonomy" id="27622"/>
    <lineage>
        <taxon>Eukaryota</taxon>
        <taxon>Metazoa</taxon>
        <taxon>Chordata</taxon>
        <taxon>Craniata</taxon>
        <taxon>Vertebrata</taxon>
        <taxon>Euteleostomi</taxon>
        <taxon>Mammalia</taxon>
        <taxon>Eutheria</taxon>
        <taxon>Laurasiatheria</taxon>
        <taxon>Chiroptera</taxon>
        <taxon>Yangochiroptera</taxon>
        <taxon>Molossidae</taxon>
        <taxon>Molossus</taxon>
    </lineage>
</organism>
<comment type="caution">
    <text evidence="1">The sequence shown here is derived from an EMBL/GenBank/DDBJ whole genome shotgun (WGS) entry which is preliminary data.</text>
</comment>
<evidence type="ECO:0000313" key="2">
    <source>
        <dbReference type="Proteomes" id="UP000550707"/>
    </source>
</evidence>
<accession>A0A7J8JV93</accession>
<sequence length="195" mass="22094">MDITNTAQMAIFVCGITAECDMQEELLSLEAMHGTTRGEDLFKKLVSSMKILELAFEKFSGLTTDGAPAMVGSQIGLIVFVKEELNHLSLDPRDLIICYCIIHQERLCAQLLRLNDVMSTVASCINFLKSRRSNGCQVQELLNDLDSEYSDHVYHSEVLWLSPGNLLMRFWKLQDEVKQFMEVTGKPVRELNDSK</sequence>
<keyword evidence="2" id="KW-1185">Reference proteome</keyword>
<evidence type="ECO:0008006" key="3">
    <source>
        <dbReference type="Google" id="ProtNLM"/>
    </source>
</evidence>
<evidence type="ECO:0000313" key="1">
    <source>
        <dbReference type="EMBL" id="KAF6500824.1"/>
    </source>
</evidence>
<proteinExistence type="predicted"/>
<dbReference type="EMBL" id="JACASF010000001">
    <property type="protein sequence ID" value="KAF6500824.1"/>
    <property type="molecule type" value="Genomic_DNA"/>
</dbReference>
<protein>
    <recommendedName>
        <fullName evidence="3">General transcription factor II-I repeat domain-containing protein 2-like</fullName>
    </recommendedName>
</protein>
<dbReference type="Proteomes" id="UP000550707">
    <property type="component" value="Unassembled WGS sequence"/>
</dbReference>
<dbReference type="PANTHER" id="PTHR45913">
    <property type="entry name" value="EPM2A-INTERACTING PROTEIN 1"/>
    <property type="match status" value="1"/>
</dbReference>
<dbReference type="InParanoid" id="A0A7J8JV93"/>
<dbReference type="AlphaFoldDB" id="A0A7J8JV93"/>
<name>A0A7J8JV93_MOLMO</name>
<gene>
    <name evidence="1" type="ORF">HJG59_007864</name>
</gene>